<evidence type="ECO:0000313" key="1">
    <source>
        <dbReference type="EMBL" id="AUF82721.1"/>
    </source>
</evidence>
<protein>
    <submittedName>
        <fullName evidence="1">Uncharacterized protein</fullName>
    </submittedName>
</protein>
<dbReference type="Proteomes" id="UP000244773">
    <property type="component" value="Segment"/>
</dbReference>
<name>A0A2P0VPA2_9VIRU</name>
<proteinExistence type="predicted"/>
<dbReference type="EMBL" id="KY322437">
    <property type="protein sequence ID" value="AUF82721.1"/>
    <property type="molecule type" value="Genomic_DNA"/>
</dbReference>
<reference evidence="1" key="1">
    <citation type="journal article" date="2018" name="Virology">
        <title>A giant virus infecting green algae encodes key fermentation genes.</title>
        <authorList>
            <person name="Schvarcz C.R."/>
            <person name="Steward G.F."/>
        </authorList>
    </citation>
    <scope>NUCLEOTIDE SEQUENCE [LARGE SCALE GENOMIC DNA]</scope>
</reference>
<keyword evidence="2" id="KW-1185">Reference proteome</keyword>
<accession>A0A2P0VPA2</accession>
<organism evidence="1">
    <name type="scientific">Tetraselmis virus 1</name>
    <dbReference type="NCBI Taxonomy" id="2060617"/>
    <lineage>
        <taxon>Viruses</taxon>
        <taxon>Varidnaviria</taxon>
        <taxon>Bamfordvirae</taxon>
        <taxon>Nucleocytoviricota</taxon>
        <taxon>Megaviricetes</taxon>
        <taxon>Imitervirales</taxon>
        <taxon>Allomimiviridae</taxon>
        <taxon>Oceanusvirus</taxon>
        <taxon>Oceanusvirus kaneohense</taxon>
    </lineage>
</organism>
<sequence length="94" mass="11022">MQWAMFNTKLFRNKHEYPRSASYYKLRSVHDGSMLLIWCSSGETFVGILASLTVPKWAVRDQLDMIASRMDADHSDFWVDEYFLNDSDSDDDDM</sequence>
<gene>
    <name evidence="1" type="ORF">TetV_639</name>
</gene>
<evidence type="ECO:0000313" key="2">
    <source>
        <dbReference type="Proteomes" id="UP000244773"/>
    </source>
</evidence>